<dbReference type="GO" id="GO:0009847">
    <property type="term" value="P:spore germination"/>
    <property type="evidence" value="ECO:0007669"/>
    <property type="project" value="UniProtKB-UniRule"/>
</dbReference>
<organism evidence="7 8">
    <name type="scientific">Ornithinibacillus bavariensis</name>
    <dbReference type="NCBI Taxonomy" id="545502"/>
    <lineage>
        <taxon>Bacteria</taxon>
        <taxon>Bacillati</taxon>
        <taxon>Bacillota</taxon>
        <taxon>Bacilli</taxon>
        <taxon>Bacillales</taxon>
        <taxon>Bacillaceae</taxon>
        <taxon>Ornithinibacillus</taxon>
    </lineage>
</organism>
<comment type="subcellular location">
    <subcellularLocation>
        <location evidence="4">Cell membrane</location>
    </subcellularLocation>
    <subcellularLocation>
        <location evidence="1">Membrane</location>
        <topology evidence="1">Multi-pass membrane protein</topology>
    </subcellularLocation>
</comment>
<proteinExistence type="inferred from homology"/>
<evidence type="ECO:0000256" key="4">
    <source>
        <dbReference type="PIRNR" id="PIRNR005690"/>
    </source>
</evidence>
<feature type="compositionally biased region" description="Basic and acidic residues" evidence="5">
    <location>
        <begin position="11"/>
        <end position="23"/>
    </location>
</feature>
<keyword evidence="6" id="KW-1133">Transmembrane helix</keyword>
<evidence type="ECO:0000256" key="3">
    <source>
        <dbReference type="ARBA" id="ARBA00023136"/>
    </source>
</evidence>
<evidence type="ECO:0000256" key="6">
    <source>
        <dbReference type="SAM" id="Phobius"/>
    </source>
</evidence>
<dbReference type="Pfam" id="PF03323">
    <property type="entry name" value="GerA"/>
    <property type="match status" value="1"/>
</dbReference>
<dbReference type="EMBL" id="BORP01000001">
    <property type="protein sequence ID" value="GIO25973.1"/>
    <property type="molecule type" value="Genomic_DNA"/>
</dbReference>
<feature type="transmembrane region" description="Helical" evidence="6">
    <location>
        <begin position="433"/>
        <end position="458"/>
    </location>
</feature>
<evidence type="ECO:0000256" key="5">
    <source>
        <dbReference type="SAM" id="MobiDB-lite"/>
    </source>
</evidence>
<evidence type="ECO:0000313" key="8">
    <source>
        <dbReference type="Proteomes" id="UP000676917"/>
    </source>
</evidence>
<keyword evidence="8" id="KW-1185">Reference proteome</keyword>
<evidence type="ECO:0000256" key="2">
    <source>
        <dbReference type="ARBA" id="ARBA00005278"/>
    </source>
</evidence>
<dbReference type="PANTHER" id="PTHR22550:SF5">
    <property type="entry name" value="LEUCINE ZIPPER PROTEIN 4"/>
    <property type="match status" value="1"/>
</dbReference>
<feature type="transmembrane region" description="Helical" evidence="6">
    <location>
        <begin position="307"/>
        <end position="329"/>
    </location>
</feature>
<reference evidence="7" key="1">
    <citation type="submission" date="2021-03" db="EMBL/GenBank/DDBJ databases">
        <title>Antimicrobial resistance genes in bacteria isolated from Japanese honey, and their potential for conferring macrolide and lincosamide resistance in the American foulbrood pathogen Paenibacillus larvae.</title>
        <authorList>
            <person name="Okamoto M."/>
            <person name="Kumagai M."/>
            <person name="Kanamori H."/>
            <person name="Takamatsu D."/>
        </authorList>
    </citation>
    <scope>NUCLEOTIDE SEQUENCE</scope>
    <source>
        <strain evidence="7">J43TS3</strain>
    </source>
</reference>
<evidence type="ECO:0000313" key="7">
    <source>
        <dbReference type="EMBL" id="GIO25973.1"/>
    </source>
</evidence>
<dbReference type="InterPro" id="IPR004995">
    <property type="entry name" value="Spore_Ger"/>
</dbReference>
<feature type="transmembrane region" description="Helical" evidence="6">
    <location>
        <begin position="399"/>
        <end position="421"/>
    </location>
</feature>
<gene>
    <name evidence="7" type="primary">gerKA</name>
    <name evidence="7" type="ORF">J43TS3_05840</name>
</gene>
<evidence type="ECO:0000256" key="1">
    <source>
        <dbReference type="ARBA" id="ARBA00004141"/>
    </source>
</evidence>
<protein>
    <submittedName>
        <fullName evidence="7">Spore germination protein KA</fullName>
    </submittedName>
</protein>
<comment type="similarity">
    <text evidence="2 4">Belongs to the GerABKA family.</text>
</comment>
<keyword evidence="6" id="KW-0812">Transmembrane</keyword>
<dbReference type="PIRSF" id="PIRSF005690">
    <property type="entry name" value="GerBA"/>
    <property type="match status" value="1"/>
</dbReference>
<dbReference type="GO" id="GO:0005886">
    <property type="term" value="C:plasma membrane"/>
    <property type="evidence" value="ECO:0007669"/>
    <property type="project" value="UniProtKB-SubCell"/>
</dbReference>
<accession>A0A919X6W1</accession>
<sequence length="509" mass="57103">MIKLRKSVKKKDKEVSESPKQNKETTNLTIDPSLEQTLKIFREIYTVPTNHDVIIRNLSIPGKDKPAAIIFIKTITDPQIIEQNIIKPLQSSTEPFQSIEDIVSAQTISTENNINQIATKINNGNVALFIEGEDLAFLFDASNFESRTVEKTENENVVKGPKEAFNEKAATNISLIRKRIKSENLVVESAIVSNESKNDLFIIYQKDLVNEKLLQNVKARVKSLDTNAIQNLSLLEQYIEERKYSIFPTTLYTERPDRAASFIEDGYIILIMDNSPDTLIIPATFWSFYHSAEDHYLRLPYANFTRLLRILALFITLFASALYVAVVTFHAEMIPPDLLLAIAATRERVPFPAAIEVFIMEIAFELIREAGLRVPSPIGPTIGIVGALILGQAAVQANIVSPIVVIIVALGGLSSFAIGDISMNFAIRISRFMMLLSASIFGLYGITSIFVMGLFYMLSIKSFGVPYLAPMTPNYISSEDTIIRRTLQKEIFRPGYVKPKNLKKRQGEN</sequence>
<keyword evidence="3 4" id="KW-0472">Membrane</keyword>
<dbReference type="RefSeq" id="WP_212919468.1">
    <property type="nucleotide sequence ID" value="NZ_BORP01000001.1"/>
</dbReference>
<dbReference type="AlphaFoldDB" id="A0A919X6W1"/>
<dbReference type="PANTHER" id="PTHR22550">
    <property type="entry name" value="SPORE GERMINATION PROTEIN"/>
    <property type="match status" value="1"/>
</dbReference>
<comment type="caution">
    <text evidence="7">The sequence shown here is derived from an EMBL/GenBank/DDBJ whole genome shotgun (WGS) entry which is preliminary data.</text>
</comment>
<dbReference type="Proteomes" id="UP000676917">
    <property type="component" value="Unassembled WGS sequence"/>
</dbReference>
<feature type="compositionally biased region" description="Basic residues" evidence="5">
    <location>
        <begin position="1"/>
        <end position="10"/>
    </location>
</feature>
<feature type="region of interest" description="Disordered" evidence="5">
    <location>
        <begin position="1"/>
        <end position="28"/>
    </location>
</feature>
<name>A0A919X6W1_9BACI</name>
<dbReference type="InterPro" id="IPR050768">
    <property type="entry name" value="UPF0353/GerABKA_families"/>
</dbReference>